<dbReference type="SUPFAM" id="SSF51735">
    <property type="entry name" value="NAD(P)-binding Rossmann-fold domains"/>
    <property type="match status" value="1"/>
</dbReference>
<dbReference type="PANTHER" id="PTHR43725">
    <property type="entry name" value="UDP-GLUCOSE 4-EPIMERASE"/>
    <property type="match status" value="1"/>
</dbReference>
<evidence type="ECO:0000313" key="4">
    <source>
        <dbReference type="Proteomes" id="UP000003423"/>
    </source>
</evidence>
<proteinExistence type="inferred from homology"/>
<dbReference type="EMBL" id="AEXL02000016">
    <property type="protein sequence ID" value="EIJ66914.1"/>
    <property type="molecule type" value="Genomic_DNA"/>
</dbReference>
<comment type="similarity">
    <text evidence="1">Belongs to the NAD(P)-dependent epimerase/dehydratase family.</text>
</comment>
<comment type="caution">
    <text evidence="3">The sequence shown here is derived from an EMBL/GenBank/DDBJ whole genome shotgun (WGS) entry which is preliminary data.</text>
</comment>
<dbReference type="AlphaFoldDB" id="I3D5C1"/>
<dbReference type="PATRIC" id="fig|859350.6.peg.107"/>
<gene>
    <name evidence="3" type="ORF">BD31_I0449</name>
</gene>
<dbReference type="InterPro" id="IPR036291">
    <property type="entry name" value="NAD(P)-bd_dom_sf"/>
</dbReference>
<accession>I3D5C1</accession>
<keyword evidence="4" id="KW-1185">Reference proteome</keyword>
<evidence type="ECO:0000313" key="3">
    <source>
        <dbReference type="EMBL" id="EIJ66914.1"/>
    </source>
</evidence>
<dbReference type="InterPro" id="IPR001509">
    <property type="entry name" value="Epimerase_deHydtase"/>
</dbReference>
<organism evidence="3 4">
    <name type="scientific">Candidatus Nitrosopumilus salarius BD31</name>
    <dbReference type="NCBI Taxonomy" id="859350"/>
    <lineage>
        <taxon>Archaea</taxon>
        <taxon>Nitrososphaerota</taxon>
        <taxon>Nitrososphaeria</taxon>
        <taxon>Nitrosopumilales</taxon>
        <taxon>Nitrosopumilaceae</taxon>
        <taxon>Nitrosopumilus</taxon>
    </lineage>
</organism>
<dbReference type="PANTHER" id="PTHR43725:SF53">
    <property type="entry name" value="UDP-ARABINOSE 4-EPIMERASE 1"/>
    <property type="match status" value="1"/>
</dbReference>
<dbReference type="Pfam" id="PF01370">
    <property type="entry name" value="Epimerase"/>
    <property type="match status" value="1"/>
</dbReference>
<name>I3D5C1_9ARCH</name>
<sequence length="236" mass="25848">MPHKVTDLGSTVVTGGAGFIGSHITEKLISMGESVTVIDNFSSGSKQNLEQCKNSKLLNLIKADLSTDRIEFDNIKNVFHLAAYPEVSTGFENPGLAYKENIENTFKLLESIRKSNVENLVFASSSVIYGEPEKIPTPESYGPLLPISAYGGSKLACEGLISSYCNNYGIRCSMVRFANVIGSRSNHGVIWDFTQKLLKNNEKLEILGDGTQSKSYIHVDDCINGILMSLEKSKKI</sequence>
<feature type="domain" description="NAD-dependent epimerase/dehydratase" evidence="2">
    <location>
        <begin position="12"/>
        <end position="233"/>
    </location>
</feature>
<reference evidence="3 4" key="1">
    <citation type="journal article" date="2012" name="J. Bacteriol.">
        <title>Genome sequence of "Candidatus Nitrosopumilus salaria" BD31, an ammonia-oxidizing archaeon from the San Francisco Bay estuary.</title>
        <authorList>
            <person name="Mosier A.C."/>
            <person name="Allen E.E."/>
            <person name="Kim M."/>
            <person name="Ferriera S."/>
            <person name="Francis C.A."/>
        </authorList>
    </citation>
    <scope>NUCLEOTIDE SEQUENCE [LARGE SCALE GENOMIC DNA]</scope>
    <source>
        <strain evidence="3 4">BD31</strain>
    </source>
</reference>
<evidence type="ECO:0000259" key="2">
    <source>
        <dbReference type="Pfam" id="PF01370"/>
    </source>
</evidence>
<dbReference type="Proteomes" id="UP000003423">
    <property type="component" value="Unassembled WGS sequence"/>
</dbReference>
<dbReference type="Gene3D" id="3.40.50.720">
    <property type="entry name" value="NAD(P)-binding Rossmann-like Domain"/>
    <property type="match status" value="1"/>
</dbReference>
<protein>
    <submittedName>
        <fullName evidence="3">NAD-binding protein</fullName>
    </submittedName>
</protein>
<evidence type="ECO:0000256" key="1">
    <source>
        <dbReference type="ARBA" id="ARBA00007637"/>
    </source>
</evidence>
<dbReference type="Gene3D" id="3.90.25.10">
    <property type="entry name" value="UDP-galactose 4-epimerase, domain 1"/>
    <property type="match status" value="1"/>
</dbReference>